<evidence type="ECO:0000313" key="1">
    <source>
        <dbReference type="EMBL" id="AGR57129.1"/>
    </source>
</evidence>
<dbReference type="InterPro" id="IPR009264">
    <property type="entry name" value="AcMNPV_Orf57"/>
</dbReference>
<sequence length="190" mass="22075">MFTRLYKYDFHADAVFIMPSNKSVEWTFTMIQSVHAKRLEFDNVILDLSQVELNGPPEHNYIVFLNVKRAFYKNFCVACDMSLETFALHLYENAQLTINGVTVPRAPDFINYITFNASDRDQSLVLDLAPNIRILVAKQLRADERYHQRASGFLDFQRRHELPPAPVESDPAVRNALDRELEMKLYALCE</sequence>
<protein>
    <submittedName>
        <fullName evidence="1">Uncharacterized protein</fullName>
    </submittedName>
</protein>
<reference evidence="1 2" key="1">
    <citation type="journal article" date="2013" name="PLoS ONE">
        <title>Comparative Genome Sequence Analysis of Choristoneura occidentalis Freeman and C. rosaceana Harris (Lepidoptera: Tortricidae) Alphabaculoviruses.</title>
        <authorList>
            <person name="Thumbi D.K."/>
            <person name="Beliveau C."/>
            <person name="Cusson M."/>
            <person name="Lapointe R."/>
            <person name="Lucarotti C.J."/>
        </authorList>
    </citation>
    <scope>NUCLEOTIDE SEQUENCE [LARGE SCALE GENOMIC DNA]</scope>
    <source>
        <strain evidence="1">NB_1</strain>
    </source>
</reference>
<dbReference type="Pfam" id="PF06033">
    <property type="entry name" value="DUF918"/>
    <property type="match status" value="1"/>
</dbReference>
<dbReference type="OrthoDB" id="19330at10239"/>
<dbReference type="KEGG" id="vg:16479776"/>
<accession>S5MRB8</accession>
<dbReference type="GeneID" id="16479776"/>
<keyword evidence="2" id="KW-1185">Reference proteome</keyword>
<dbReference type="Proteomes" id="UP000208100">
    <property type="component" value="Segment"/>
</dbReference>
<dbReference type="RefSeq" id="YP_008378445.1">
    <property type="nucleotide sequence ID" value="NC_021924.1"/>
</dbReference>
<proteinExistence type="predicted"/>
<name>S5MRB8_9ABAC</name>
<organism evidence="1 2">
    <name type="scientific">Choristoneura rosaceana nucleopolyhedrovirus</name>
    <dbReference type="NCBI Taxonomy" id="58094"/>
    <lineage>
        <taxon>Viruses</taxon>
        <taxon>Viruses incertae sedis</taxon>
        <taxon>Naldaviricetes</taxon>
        <taxon>Lefavirales</taxon>
        <taxon>Baculoviridae</taxon>
        <taxon>Alphabaculovirus</taxon>
        <taxon>Alphabaculovirus chorosaceanae</taxon>
    </lineage>
</organism>
<evidence type="ECO:0000313" key="2">
    <source>
        <dbReference type="Proteomes" id="UP000208100"/>
    </source>
</evidence>
<dbReference type="EMBL" id="KC961304">
    <property type="protein sequence ID" value="AGR57129.1"/>
    <property type="molecule type" value="Genomic_DNA"/>
</dbReference>